<accession>A0ABS0BVR1</accession>
<comment type="subcellular location">
    <subcellularLocation>
        <location evidence="1">Cytoplasm</location>
    </subcellularLocation>
</comment>
<dbReference type="PANTHER" id="PTHR22617:SF45">
    <property type="entry name" value="CHEMOTAXIS PROTEIN CHEW"/>
    <property type="match status" value="1"/>
</dbReference>
<gene>
    <name evidence="5" type="ORF">H8792_006125</name>
</gene>
<keyword evidence="3" id="KW-0963">Cytoplasm</keyword>
<dbReference type="InterPro" id="IPR002545">
    <property type="entry name" value="CheW-lke_dom"/>
</dbReference>
<dbReference type="Proteomes" id="UP001193680">
    <property type="component" value="Unassembled WGS sequence"/>
</dbReference>
<evidence type="ECO:0000313" key="5">
    <source>
        <dbReference type="EMBL" id="MBF6057915.1"/>
    </source>
</evidence>
<dbReference type="SMART" id="SM00260">
    <property type="entry name" value="CheW"/>
    <property type="match status" value="1"/>
</dbReference>
<keyword evidence="6" id="KW-1185">Reference proteome</keyword>
<reference evidence="5 6" key="1">
    <citation type="submission" date="2020-06" db="EMBL/GenBank/DDBJ databases">
        <authorList>
            <person name="Scott K."/>
        </authorList>
    </citation>
    <scope>NUCLEOTIDE SEQUENCE [LARGE SCALE GENOMIC DNA]</scope>
    <source>
        <strain evidence="5 6">HH1</strain>
    </source>
</reference>
<evidence type="ECO:0000256" key="1">
    <source>
        <dbReference type="ARBA" id="ARBA00004496"/>
    </source>
</evidence>
<proteinExistence type="predicted"/>
<dbReference type="EMBL" id="JACBGI020000008">
    <property type="protein sequence ID" value="MBF6057915.1"/>
    <property type="molecule type" value="Genomic_DNA"/>
</dbReference>
<organism evidence="5 6">
    <name type="scientific">Thiomicrorhabdus heinhorstiae</name>
    <dbReference type="NCBI Taxonomy" id="2748010"/>
    <lineage>
        <taxon>Bacteria</taxon>
        <taxon>Pseudomonadati</taxon>
        <taxon>Pseudomonadota</taxon>
        <taxon>Gammaproteobacteria</taxon>
        <taxon>Thiotrichales</taxon>
        <taxon>Piscirickettsiaceae</taxon>
        <taxon>Thiomicrorhabdus</taxon>
    </lineage>
</organism>
<dbReference type="InterPro" id="IPR036061">
    <property type="entry name" value="CheW-like_dom_sf"/>
</dbReference>
<evidence type="ECO:0000256" key="2">
    <source>
        <dbReference type="ARBA" id="ARBA00021483"/>
    </source>
</evidence>
<sequence length="175" mass="19248">MIVFQQAYLTFGIGTELYGVNILQVQEIRSWQTPNPLPNVPAYVKGVIDLRGTVVPIMDLRERFGLAPSYDPTTVVIVVSIEFHGSSRVVGLVVDRVSDVHEFSQQAVQPPPDVSQVEQQYILGLATIEDAGNPGTANGKMVILLQLEQLVTQGLMNQVNRNLSDEPQIHEARAS</sequence>
<dbReference type="PANTHER" id="PTHR22617">
    <property type="entry name" value="CHEMOTAXIS SENSOR HISTIDINE KINASE-RELATED"/>
    <property type="match status" value="1"/>
</dbReference>
<dbReference type="Pfam" id="PF01584">
    <property type="entry name" value="CheW"/>
    <property type="match status" value="1"/>
</dbReference>
<dbReference type="InterPro" id="IPR039315">
    <property type="entry name" value="CheW"/>
</dbReference>
<evidence type="ECO:0000259" key="4">
    <source>
        <dbReference type="PROSITE" id="PS50851"/>
    </source>
</evidence>
<feature type="domain" description="CheW-like" evidence="4">
    <location>
        <begin position="5"/>
        <end position="156"/>
    </location>
</feature>
<dbReference type="Gene3D" id="2.30.30.40">
    <property type="entry name" value="SH3 Domains"/>
    <property type="match status" value="1"/>
</dbReference>
<reference evidence="5 6" key="2">
    <citation type="submission" date="2020-11" db="EMBL/GenBank/DDBJ databases">
        <title>Sulfur oxidizing isolate from Hospital Hole Sinkhole.</title>
        <authorList>
            <person name="Scott K.M."/>
        </authorList>
    </citation>
    <scope>NUCLEOTIDE SEQUENCE [LARGE SCALE GENOMIC DNA]</scope>
    <source>
        <strain evidence="5 6">HH1</strain>
    </source>
</reference>
<dbReference type="SUPFAM" id="SSF50341">
    <property type="entry name" value="CheW-like"/>
    <property type="match status" value="1"/>
</dbReference>
<dbReference type="PROSITE" id="PS50851">
    <property type="entry name" value="CHEW"/>
    <property type="match status" value="1"/>
</dbReference>
<evidence type="ECO:0000256" key="3">
    <source>
        <dbReference type="ARBA" id="ARBA00022490"/>
    </source>
</evidence>
<dbReference type="Gene3D" id="2.40.50.180">
    <property type="entry name" value="CheA-289, Domain 4"/>
    <property type="match status" value="1"/>
</dbReference>
<evidence type="ECO:0000313" key="6">
    <source>
        <dbReference type="Proteomes" id="UP001193680"/>
    </source>
</evidence>
<name>A0ABS0BVR1_9GAMM</name>
<protein>
    <recommendedName>
        <fullName evidence="2">Chemotaxis protein CheW</fullName>
    </recommendedName>
</protein>
<comment type="caution">
    <text evidence="5">The sequence shown here is derived from an EMBL/GenBank/DDBJ whole genome shotgun (WGS) entry which is preliminary data.</text>
</comment>